<organism evidence="3">
    <name type="scientific">hydrothermal vent metagenome</name>
    <dbReference type="NCBI Taxonomy" id="652676"/>
    <lineage>
        <taxon>unclassified sequences</taxon>
        <taxon>metagenomes</taxon>
        <taxon>ecological metagenomes</taxon>
    </lineage>
</organism>
<dbReference type="PANTHER" id="PTHR11895">
    <property type="entry name" value="TRANSAMIDASE"/>
    <property type="match status" value="1"/>
</dbReference>
<dbReference type="InterPro" id="IPR023631">
    <property type="entry name" value="Amidase_dom"/>
</dbReference>
<dbReference type="InterPro" id="IPR036928">
    <property type="entry name" value="AS_sf"/>
</dbReference>
<feature type="region of interest" description="Disordered" evidence="1">
    <location>
        <begin position="131"/>
        <end position="154"/>
    </location>
</feature>
<protein>
    <submittedName>
        <fullName evidence="3">Aspartyl-tRNA(Asn) amidotransferase subunit A @ Glutamyl-tRNA(Gln) amidotransferase subunit A</fullName>
        <ecNumber evidence="3">6.3.5.6</ecNumber>
        <ecNumber evidence="3">6.3.5.7</ecNumber>
    </submittedName>
</protein>
<name>A0A160V8A3_9ZZZZ</name>
<dbReference type="EC" id="6.3.5.7" evidence="3"/>
<keyword evidence="3" id="KW-0436">Ligase</keyword>
<dbReference type="EMBL" id="FAXA01000057">
    <property type="protein sequence ID" value="CUV01395.1"/>
    <property type="molecule type" value="Genomic_DNA"/>
</dbReference>
<dbReference type="Pfam" id="PF01425">
    <property type="entry name" value="Amidase"/>
    <property type="match status" value="1"/>
</dbReference>
<keyword evidence="3" id="KW-0808">Transferase</keyword>
<dbReference type="GO" id="GO:0016740">
    <property type="term" value="F:transferase activity"/>
    <property type="evidence" value="ECO:0007669"/>
    <property type="project" value="UniProtKB-KW"/>
</dbReference>
<sequence>MPQPYELTVSQASQQIKEKKLSPVDLAQSLLERIDATESDLKAWVTIDREEVLTTAKQLEEEASQGKSRGLLHGVPVGLKDIFYTAGMKTAAGSKVYADFVPDFDATSVAKIKEAGGIILGKAVTTEFATSDPSPTFNPWNPEHTPGGSSSGSSVAVATKTVGAALGSQTGGSTCRPAAYNGIVGLKATYGRISRYGVVPVSWSLDHVGILVRTVEDAALMLQVMSGEDENDPGSASEPVPDFLKQMSDHNRAPRIGIVSDYYAEKSTPEVWANTQDAIKQLKDAGAGVAELNLPDSFKTAHSAHWIVRIAECAAFHEQFHADQAEDYGPRVRSGMEMGMLVPATKYLQAQRLRRQFRQDMVQLVQQVDVVLTPTMPAPAPKDRNTTGDASFQVPWTTSGLPTVTIPSGLSDNGMPLAVQLGALPFQEGKLLGAAQWCQTVLGVELSPPNYT</sequence>
<dbReference type="InterPro" id="IPR000120">
    <property type="entry name" value="Amidase"/>
</dbReference>
<reference evidence="3" key="1">
    <citation type="submission" date="2015-10" db="EMBL/GenBank/DDBJ databases">
        <authorList>
            <person name="Gilbert D.G."/>
        </authorList>
    </citation>
    <scope>NUCLEOTIDE SEQUENCE</scope>
</reference>
<evidence type="ECO:0000313" key="3">
    <source>
        <dbReference type="EMBL" id="CUV01395.1"/>
    </source>
</evidence>
<feature type="domain" description="Amidase" evidence="2">
    <location>
        <begin position="26"/>
        <end position="432"/>
    </location>
</feature>
<dbReference type="SUPFAM" id="SSF75304">
    <property type="entry name" value="Amidase signature (AS) enzymes"/>
    <property type="match status" value="1"/>
</dbReference>
<dbReference type="Gene3D" id="3.90.1300.10">
    <property type="entry name" value="Amidase signature (AS) domain"/>
    <property type="match status" value="1"/>
</dbReference>
<dbReference type="AlphaFoldDB" id="A0A160V8A3"/>
<dbReference type="GO" id="GO:0050567">
    <property type="term" value="F:glutaminyl-tRNA synthase (glutamine-hydrolyzing) activity"/>
    <property type="evidence" value="ECO:0007669"/>
    <property type="project" value="UniProtKB-EC"/>
</dbReference>
<dbReference type="GO" id="GO:0050566">
    <property type="term" value="F:asparaginyl-tRNA synthase (glutamine-hydrolyzing) activity"/>
    <property type="evidence" value="ECO:0007669"/>
    <property type="project" value="UniProtKB-EC"/>
</dbReference>
<gene>
    <name evidence="3" type="ORF">MGWOODY_Clf1828</name>
</gene>
<accession>A0A160V8A3</accession>
<evidence type="ECO:0000256" key="1">
    <source>
        <dbReference type="SAM" id="MobiDB-lite"/>
    </source>
</evidence>
<proteinExistence type="predicted"/>
<dbReference type="EC" id="6.3.5.6" evidence="3"/>
<evidence type="ECO:0000259" key="2">
    <source>
        <dbReference type="Pfam" id="PF01425"/>
    </source>
</evidence>
<dbReference type="PANTHER" id="PTHR11895:SF176">
    <property type="entry name" value="AMIDASE AMID-RELATED"/>
    <property type="match status" value="1"/>
</dbReference>